<feature type="transmembrane region" description="Helical" evidence="1">
    <location>
        <begin position="245"/>
        <end position="265"/>
    </location>
</feature>
<dbReference type="InterPro" id="IPR048041">
    <property type="entry name" value="VpsF-like"/>
</dbReference>
<accession>A0A290S5U3</accession>
<keyword evidence="1" id="KW-0812">Transmembrane</keyword>
<dbReference type="EMBL" id="CP011025">
    <property type="protein sequence ID" value="ATC86897.1"/>
    <property type="molecule type" value="Genomic_DNA"/>
</dbReference>
<dbReference type="AlphaFoldDB" id="A0A290S5U3"/>
<feature type="transmembrane region" description="Helical" evidence="1">
    <location>
        <begin position="45"/>
        <end position="63"/>
    </location>
</feature>
<gene>
    <name evidence="2" type="ORF">PARC_a2403</name>
</gene>
<evidence type="ECO:0000256" key="1">
    <source>
        <dbReference type="SAM" id="Phobius"/>
    </source>
</evidence>
<feature type="transmembrane region" description="Helical" evidence="1">
    <location>
        <begin position="129"/>
        <end position="149"/>
    </location>
</feature>
<feature type="transmembrane region" description="Helical" evidence="1">
    <location>
        <begin position="195"/>
        <end position="225"/>
    </location>
</feature>
<protein>
    <submittedName>
        <fullName evidence="2">Uncharacterized protein</fullName>
    </submittedName>
</protein>
<sequence>MNSRTIYKVMFFVFISSFILGGYLLEGLGVKYVSDGGSPLVKIHIYSYVLLFFVVLLTFKKGISKPLGNLKELKTAWLISSLSISIVVLYGLYRFGTSGMAYLIDTIVSALLAIYLLSQLKNEHKDKLLKLVAYLLFINSVIAILEFIVGRTFTYVNFSSFTYFRSTALLTHPLNNALITASLALLLLNKTKIPVFIYFTVVFVSLFAFGGRGAAGVFLVGFAIMTLPNLMHFFTTGIKMSKLKFALAQAFFLLTLIAIILILILTPVGERIISKLYIDGSAQARFDVFIILEQLSVSEWLMGASASIMNNLEFYIGINVIENYVIGWVVSFGLFGTALLLLSSFLLSIKMVWKNDIYMQVSLLILFSVSLTNNALTTKTPVIMLFFSCLYLVYSRKYKNEVI</sequence>
<organism evidence="2 3">
    <name type="scientific">Pseudoalteromonas arctica A 37-1-2</name>
    <dbReference type="NCBI Taxonomy" id="1117313"/>
    <lineage>
        <taxon>Bacteria</taxon>
        <taxon>Pseudomonadati</taxon>
        <taxon>Pseudomonadota</taxon>
        <taxon>Gammaproteobacteria</taxon>
        <taxon>Alteromonadales</taxon>
        <taxon>Pseudoalteromonadaceae</taxon>
        <taxon>Pseudoalteromonas</taxon>
    </lineage>
</organism>
<feature type="transmembrane region" description="Helical" evidence="1">
    <location>
        <begin position="169"/>
        <end position="188"/>
    </location>
</feature>
<feature type="transmembrane region" description="Helical" evidence="1">
    <location>
        <begin position="361"/>
        <end position="394"/>
    </location>
</feature>
<keyword evidence="1" id="KW-1133">Transmembrane helix</keyword>
<feature type="transmembrane region" description="Helical" evidence="1">
    <location>
        <begin position="7"/>
        <end position="25"/>
    </location>
</feature>
<feature type="transmembrane region" description="Helical" evidence="1">
    <location>
        <begin position="99"/>
        <end position="117"/>
    </location>
</feature>
<keyword evidence="1" id="KW-0472">Membrane</keyword>
<reference evidence="2 3" key="1">
    <citation type="journal article" date="2012" name="J. Bacteriol.">
        <title>Genome sequences of type strains of seven species of the marine bacterium Pseudoalteromonas.</title>
        <authorList>
            <person name="Xie B.B."/>
            <person name="Shu Y.L."/>
            <person name="Qin Q.L."/>
            <person name="Rong J.C."/>
            <person name="Zhang X.Y."/>
            <person name="Chen X.L."/>
            <person name="Shi M."/>
            <person name="He H.L."/>
            <person name="Zhou B.C."/>
            <person name="Zhang Y.Z."/>
        </authorList>
    </citation>
    <scope>NUCLEOTIDE SEQUENCE [LARGE SCALE GENOMIC DNA]</scope>
    <source>
        <strain evidence="2 3">A 37-1-2</strain>
    </source>
</reference>
<evidence type="ECO:0000313" key="2">
    <source>
        <dbReference type="EMBL" id="ATC86897.1"/>
    </source>
</evidence>
<feature type="transmembrane region" description="Helical" evidence="1">
    <location>
        <begin position="75"/>
        <end position="93"/>
    </location>
</feature>
<evidence type="ECO:0000313" key="3">
    <source>
        <dbReference type="Proteomes" id="UP000016505"/>
    </source>
</evidence>
<dbReference type="NCBIfam" id="NF038256">
    <property type="entry name" value="exopoly_VpsF"/>
    <property type="match status" value="1"/>
</dbReference>
<feature type="transmembrane region" description="Helical" evidence="1">
    <location>
        <begin position="325"/>
        <end position="349"/>
    </location>
</feature>
<dbReference type="OrthoDB" id="7987387at2"/>
<proteinExistence type="predicted"/>
<dbReference type="KEGG" id="part:PARC_a2403"/>
<name>A0A290S5U3_9GAMM</name>
<dbReference type="Proteomes" id="UP000016505">
    <property type="component" value="Chromosome I"/>
</dbReference>
<dbReference type="RefSeq" id="WP_010554192.1">
    <property type="nucleotide sequence ID" value="NZ_CP011025.1"/>
</dbReference>